<dbReference type="InterPro" id="IPR036397">
    <property type="entry name" value="RNaseH_sf"/>
</dbReference>
<dbReference type="InterPro" id="IPR038717">
    <property type="entry name" value="Tc1-like_DDE_dom"/>
</dbReference>
<dbReference type="SUPFAM" id="SSF46689">
    <property type="entry name" value="Homeodomain-like"/>
    <property type="match status" value="1"/>
</dbReference>
<feature type="domain" description="Tc1-like transposase DDE" evidence="1">
    <location>
        <begin position="178"/>
        <end position="317"/>
    </location>
</feature>
<evidence type="ECO:0000259" key="3">
    <source>
        <dbReference type="Pfam" id="PF13592"/>
    </source>
</evidence>
<keyword evidence="5" id="KW-1185">Reference proteome</keyword>
<proteinExistence type="predicted"/>
<feature type="domain" description="Winged helix-turn helix" evidence="3">
    <location>
        <begin position="106"/>
        <end position="160"/>
    </location>
</feature>
<dbReference type="InterPro" id="IPR055247">
    <property type="entry name" value="InsJ-like_HTH"/>
</dbReference>
<dbReference type="OrthoDB" id="2375382at2"/>
<dbReference type="NCBIfam" id="NF033545">
    <property type="entry name" value="transpos_IS630"/>
    <property type="match status" value="1"/>
</dbReference>
<protein>
    <recommendedName>
        <fullName evidence="6">IS630 family transposase</fullName>
    </recommendedName>
</protein>
<dbReference type="Pfam" id="PF13358">
    <property type="entry name" value="DDE_3"/>
    <property type="match status" value="1"/>
</dbReference>
<name>A0A517TY68_9BACT</name>
<feature type="domain" description="Insertion element IS150 protein InsJ-like helix-turn-helix" evidence="2">
    <location>
        <begin position="26"/>
        <end position="76"/>
    </location>
</feature>
<dbReference type="Proteomes" id="UP000317909">
    <property type="component" value="Chromosome"/>
</dbReference>
<reference evidence="4 5" key="1">
    <citation type="submission" date="2019-02" db="EMBL/GenBank/DDBJ databases">
        <title>Deep-cultivation of Planctomycetes and their phenomic and genomic characterization uncovers novel biology.</title>
        <authorList>
            <person name="Wiegand S."/>
            <person name="Jogler M."/>
            <person name="Boedeker C."/>
            <person name="Pinto D."/>
            <person name="Vollmers J."/>
            <person name="Rivas-Marin E."/>
            <person name="Kohn T."/>
            <person name="Peeters S.H."/>
            <person name="Heuer A."/>
            <person name="Rast P."/>
            <person name="Oberbeckmann S."/>
            <person name="Bunk B."/>
            <person name="Jeske O."/>
            <person name="Meyerdierks A."/>
            <person name="Storesund J.E."/>
            <person name="Kallscheuer N."/>
            <person name="Luecker S."/>
            <person name="Lage O.M."/>
            <person name="Pohl T."/>
            <person name="Merkel B.J."/>
            <person name="Hornburger P."/>
            <person name="Mueller R.-W."/>
            <person name="Bruemmer F."/>
            <person name="Labrenz M."/>
            <person name="Spormann A.M."/>
            <person name="Op den Camp H."/>
            <person name="Overmann J."/>
            <person name="Amann R."/>
            <person name="Jetten M.S.M."/>
            <person name="Mascher T."/>
            <person name="Medema M.H."/>
            <person name="Devos D.P."/>
            <person name="Kaster A.-K."/>
            <person name="Ovreas L."/>
            <person name="Rohde M."/>
            <person name="Galperin M.Y."/>
            <person name="Jogler C."/>
        </authorList>
    </citation>
    <scope>NUCLEOTIDE SEQUENCE [LARGE SCALE GENOMIC DNA]</scope>
    <source>
        <strain evidence="4 5">I41</strain>
    </source>
</reference>
<evidence type="ECO:0008006" key="6">
    <source>
        <dbReference type="Google" id="ProtNLM"/>
    </source>
</evidence>
<dbReference type="Pfam" id="PF13518">
    <property type="entry name" value="HTH_28"/>
    <property type="match status" value="1"/>
</dbReference>
<accession>A0A517TY68</accession>
<gene>
    <name evidence="4" type="ORF">I41_25120</name>
</gene>
<dbReference type="InterPro" id="IPR047655">
    <property type="entry name" value="Transpos_IS630-like"/>
</dbReference>
<evidence type="ECO:0000259" key="1">
    <source>
        <dbReference type="Pfam" id="PF13358"/>
    </source>
</evidence>
<dbReference type="KEGG" id="llh:I41_25120"/>
<dbReference type="Pfam" id="PF13592">
    <property type="entry name" value="HTH_33"/>
    <property type="match status" value="1"/>
</dbReference>
<dbReference type="InterPro" id="IPR025959">
    <property type="entry name" value="Winged_HTH_dom"/>
</dbReference>
<evidence type="ECO:0000313" key="5">
    <source>
        <dbReference type="Proteomes" id="UP000317909"/>
    </source>
</evidence>
<dbReference type="InterPro" id="IPR009057">
    <property type="entry name" value="Homeodomain-like_sf"/>
</dbReference>
<dbReference type="GO" id="GO:0003676">
    <property type="term" value="F:nucleic acid binding"/>
    <property type="evidence" value="ECO:0007669"/>
    <property type="project" value="InterPro"/>
</dbReference>
<sequence length="350" mass="40056">MDVKDHLPLGELRRLERVEKDADRAKRLRIVILGMEGWTAPAVAMAVGLTRRICQRWVRRYNEEGLAGLEDRRGRDPRLPLTPEQQERVRQRLDAGPTAQDEVCSLRGKDVQRILAQEFQLLRSLAGVYHLLHRLGYSYLRPRPRHRQADPEKQAAFLREWPDRLRAIEAAQPTKRLRIYFQDESRFGQQGTTTNVWATRGSRPTAVRQTEYQYLWVLGVVCPETGHAEGLLSPQLNTKIVNEFLTQFATTIPADEHAVMLWDGAGFHASKQLRVPENVTVVTLPACSPELNPIENLWHYLKSHFWSNRAYDDFDALEEAAVAAWRKAALDADLMKPICAAPNLERATSN</sequence>
<dbReference type="AlphaFoldDB" id="A0A517TY68"/>
<dbReference type="EMBL" id="CP036339">
    <property type="protein sequence ID" value="QDT73323.1"/>
    <property type="molecule type" value="Genomic_DNA"/>
</dbReference>
<dbReference type="Gene3D" id="3.30.420.10">
    <property type="entry name" value="Ribonuclease H-like superfamily/Ribonuclease H"/>
    <property type="match status" value="1"/>
</dbReference>
<organism evidence="4 5">
    <name type="scientific">Lacipirellula limnantheis</name>
    <dbReference type="NCBI Taxonomy" id="2528024"/>
    <lineage>
        <taxon>Bacteria</taxon>
        <taxon>Pseudomonadati</taxon>
        <taxon>Planctomycetota</taxon>
        <taxon>Planctomycetia</taxon>
        <taxon>Pirellulales</taxon>
        <taxon>Lacipirellulaceae</taxon>
        <taxon>Lacipirellula</taxon>
    </lineage>
</organism>
<evidence type="ECO:0000313" key="4">
    <source>
        <dbReference type="EMBL" id="QDT73323.1"/>
    </source>
</evidence>
<dbReference type="RefSeq" id="WP_145432927.1">
    <property type="nucleotide sequence ID" value="NZ_CP036339.1"/>
</dbReference>
<evidence type="ECO:0000259" key="2">
    <source>
        <dbReference type="Pfam" id="PF13518"/>
    </source>
</evidence>